<dbReference type="PANTHER" id="PTHR34183">
    <property type="entry name" value="ENDOLYTIC PEPTIDOGLYCAN TRANSGLYCOSYLASE RLPA"/>
    <property type="match status" value="1"/>
</dbReference>
<dbReference type="HAMAP" id="MF_02071">
    <property type="entry name" value="RlpA"/>
    <property type="match status" value="1"/>
</dbReference>
<evidence type="ECO:0000256" key="2">
    <source>
        <dbReference type="ARBA" id="ARBA00023316"/>
    </source>
</evidence>
<evidence type="ECO:0000313" key="8">
    <source>
        <dbReference type="Proteomes" id="UP000278006"/>
    </source>
</evidence>
<dbReference type="GO" id="GO:0071555">
    <property type="term" value="P:cell wall organization"/>
    <property type="evidence" value="ECO:0007669"/>
    <property type="project" value="UniProtKB-KW"/>
</dbReference>
<protein>
    <recommendedName>
        <fullName evidence="3">Endolytic peptidoglycan transglycosylase RlpA</fullName>
        <ecNumber evidence="3">4.2.2.-</ecNumber>
    </recommendedName>
</protein>
<evidence type="ECO:0000256" key="3">
    <source>
        <dbReference type="HAMAP-Rule" id="MF_02071"/>
    </source>
</evidence>
<dbReference type="Pfam" id="PF03330">
    <property type="entry name" value="DPBB_1"/>
    <property type="match status" value="1"/>
</dbReference>
<dbReference type="PANTHER" id="PTHR34183:SF8">
    <property type="entry name" value="ENDOLYTIC PEPTIDOGLYCAN TRANSGLYCOSYLASE RLPA-RELATED"/>
    <property type="match status" value="1"/>
</dbReference>
<sequence length="193" mass="20938">MEILGVATAPDVYELLTPRAQLTGSLGLRASEASINARLIPGFREWERRIDETVKDLYQTGTASWYGDRFHGRSTANGERYNMNALTAAHRSLPFGTEVCVRGLLTGREVLVRINDRGPYSGHRIIDLSRAAAERLGMVNQGLKDVALWIPDEDDPACGDGETALAGLPDAGSQRAGGTAVSRASSRQSTLRR</sequence>
<name>A0A3M6QKL2_9BURK</name>
<dbReference type="AlphaFoldDB" id="A0A3M6QKL2"/>
<dbReference type="GO" id="GO:0008932">
    <property type="term" value="F:lytic endotransglycosylase activity"/>
    <property type="evidence" value="ECO:0007669"/>
    <property type="project" value="UniProtKB-UniRule"/>
</dbReference>
<comment type="caution">
    <text evidence="7">The sequence shown here is derived from an EMBL/GenBank/DDBJ whole genome shotgun (WGS) entry which is preliminary data.</text>
</comment>
<dbReference type="InterPro" id="IPR009009">
    <property type="entry name" value="RlpA-like_DPBB"/>
</dbReference>
<dbReference type="EMBL" id="RDQO01000006">
    <property type="protein sequence ID" value="RMX03618.1"/>
    <property type="molecule type" value="Genomic_DNA"/>
</dbReference>
<dbReference type="CDD" id="cd22268">
    <property type="entry name" value="DPBB_RlpA-like"/>
    <property type="match status" value="1"/>
</dbReference>
<accession>A0A3M6QKL2</accession>
<feature type="compositionally biased region" description="Polar residues" evidence="5">
    <location>
        <begin position="182"/>
        <end position="193"/>
    </location>
</feature>
<organism evidence="7 8">
    <name type="scientific">Corticibacter populi</name>
    <dbReference type="NCBI Taxonomy" id="1550736"/>
    <lineage>
        <taxon>Bacteria</taxon>
        <taxon>Pseudomonadati</taxon>
        <taxon>Pseudomonadota</taxon>
        <taxon>Betaproteobacteria</taxon>
        <taxon>Burkholderiales</taxon>
        <taxon>Comamonadaceae</taxon>
        <taxon>Corticibacter</taxon>
    </lineage>
</organism>
<dbReference type="Proteomes" id="UP000278006">
    <property type="component" value="Unassembled WGS sequence"/>
</dbReference>
<dbReference type="OrthoDB" id="9779128at2"/>
<evidence type="ECO:0000256" key="4">
    <source>
        <dbReference type="RuleBase" id="RU003495"/>
    </source>
</evidence>
<evidence type="ECO:0000313" key="7">
    <source>
        <dbReference type="EMBL" id="RMX03618.1"/>
    </source>
</evidence>
<evidence type="ECO:0000256" key="5">
    <source>
        <dbReference type="SAM" id="MobiDB-lite"/>
    </source>
</evidence>
<dbReference type="NCBIfam" id="TIGR00413">
    <property type="entry name" value="rlpA"/>
    <property type="match status" value="1"/>
</dbReference>
<reference evidence="7 8" key="1">
    <citation type="submission" date="2018-10" db="EMBL/GenBank/DDBJ databases">
        <title>Draft genome of Cortibacter populi DSM10536.</title>
        <authorList>
            <person name="Bernier A.-M."/>
            <person name="Bernard K."/>
        </authorList>
    </citation>
    <scope>NUCLEOTIDE SEQUENCE [LARGE SCALE GENOMIC DNA]</scope>
    <source>
        <strain evidence="7 8">DSM 105136</strain>
    </source>
</reference>
<dbReference type="InterPro" id="IPR036908">
    <property type="entry name" value="RlpA-like_sf"/>
</dbReference>
<comment type="function">
    <text evidence="3">Lytic transglycosylase with a strong preference for naked glycan strands that lack stem peptides.</text>
</comment>
<dbReference type="InterPro" id="IPR034718">
    <property type="entry name" value="RlpA"/>
</dbReference>
<comment type="similarity">
    <text evidence="3 4">Belongs to the RlpA family.</text>
</comment>
<feature type="domain" description="RlpA-like protein double-psi beta-barrel" evidence="6">
    <location>
        <begin position="59"/>
        <end position="146"/>
    </location>
</feature>
<keyword evidence="8" id="KW-1185">Reference proteome</keyword>
<evidence type="ECO:0000256" key="1">
    <source>
        <dbReference type="ARBA" id="ARBA00023239"/>
    </source>
</evidence>
<keyword evidence="1 3" id="KW-0456">Lyase</keyword>
<evidence type="ECO:0000259" key="6">
    <source>
        <dbReference type="Pfam" id="PF03330"/>
    </source>
</evidence>
<dbReference type="EC" id="4.2.2.-" evidence="3"/>
<gene>
    <name evidence="3" type="primary">rlpA</name>
    <name evidence="7" type="ORF">D8I35_16300</name>
</gene>
<dbReference type="InterPro" id="IPR012997">
    <property type="entry name" value="RplA"/>
</dbReference>
<dbReference type="GO" id="GO:0000270">
    <property type="term" value="P:peptidoglycan metabolic process"/>
    <property type="evidence" value="ECO:0007669"/>
    <property type="project" value="UniProtKB-UniRule"/>
</dbReference>
<keyword evidence="2 3" id="KW-0961">Cell wall biogenesis/degradation</keyword>
<proteinExistence type="inferred from homology"/>
<dbReference type="SUPFAM" id="SSF50685">
    <property type="entry name" value="Barwin-like endoglucanases"/>
    <property type="match status" value="1"/>
</dbReference>
<dbReference type="Gene3D" id="2.40.40.10">
    <property type="entry name" value="RlpA-like domain"/>
    <property type="match status" value="1"/>
</dbReference>
<feature type="region of interest" description="Disordered" evidence="5">
    <location>
        <begin position="159"/>
        <end position="193"/>
    </location>
</feature>